<evidence type="ECO:0000313" key="4">
    <source>
        <dbReference type="Proteomes" id="UP000184240"/>
    </source>
</evidence>
<dbReference type="EMBL" id="FQXT01000002">
    <property type="protein sequence ID" value="SHH78967.1"/>
    <property type="molecule type" value="Genomic_DNA"/>
</dbReference>
<evidence type="ECO:0008006" key="6">
    <source>
        <dbReference type="Google" id="ProtNLM"/>
    </source>
</evidence>
<dbReference type="Proteomes" id="UP000290037">
    <property type="component" value="Unassembled WGS sequence"/>
</dbReference>
<reference evidence="4" key="1">
    <citation type="submission" date="2016-11" db="EMBL/GenBank/DDBJ databases">
        <authorList>
            <person name="Varghese N."/>
            <person name="Submissions S."/>
        </authorList>
    </citation>
    <scope>NUCLEOTIDE SEQUENCE [LARGE SCALE GENOMIC DNA]</scope>
    <source>
        <strain evidence="4">DSM 19859</strain>
    </source>
</reference>
<evidence type="ECO:0000313" key="3">
    <source>
        <dbReference type="EMBL" id="SHH78967.1"/>
    </source>
</evidence>
<keyword evidence="1" id="KW-0812">Transmembrane</keyword>
<reference evidence="2 5" key="3">
    <citation type="submission" date="2018-07" db="EMBL/GenBank/DDBJ databases">
        <title>Leeuwenhoekiella genomics.</title>
        <authorList>
            <person name="Tahon G."/>
            <person name="Willems A."/>
        </authorList>
    </citation>
    <scope>NUCLEOTIDE SEQUENCE [LARGE SCALE GENOMIC DNA]</scope>
    <source>
        <strain evidence="2 5">LMG 24856</strain>
    </source>
</reference>
<dbReference type="EMBL" id="QOVN01000001">
    <property type="protein sequence ID" value="RXG31076.1"/>
    <property type="molecule type" value="Genomic_DNA"/>
</dbReference>
<feature type="transmembrane region" description="Helical" evidence="1">
    <location>
        <begin position="38"/>
        <end position="56"/>
    </location>
</feature>
<reference evidence="3" key="2">
    <citation type="submission" date="2016-11" db="EMBL/GenBank/DDBJ databases">
        <authorList>
            <person name="Jaros S."/>
            <person name="Januszkiewicz K."/>
            <person name="Wedrychowicz H."/>
        </authorList>
    </citation>
    <scope>NUCLEOTIDE SEQUENCE [LARGE SCALE GENOMIC DNA]</scope>
    <source>
        <strain evidence="3">DSM 19859</strain>
    </source>
</reference>
<keyword evidence="1" id="KW-0472">Membrane</keyword>
<keyword evidence="5" id="KW-1185">Reference proteome</keyword>
<name>A0A1M5VUT2_9FLAO</name>
<evidence type="ECO:0000313" key="2">
    <source>
        <dbReference type="EMBL" id="RXG31076.1"/>
    </source>
</evidence>
<accession>A0A1M5VUT2</accession>
<sequence>MELKDLFYGIQDFFVNVAFAPLDAIRELQDSSWVAANLLNFVFIIIVSVAFTYWCVQLNKFDKDEHHNIHG</sequence>
<evidence type="ECO:0000313" key="5">
    <source>
        <dbReference type="Proteomes" id="UP000290037"/>
    </source>
</evidence>
<evidence type="ECO:0000256" key="1">
    <source>
        <dbReference type="SAM" id="Phobius"/>
    </source>
</evidence>
<protein>
    <recommendedName>
        <fullName evidence="6">Uracil phosphoribosyltransferase</fullName>
    </recommendedName>
</protein>
<proteinExistence type="predicted"/>
<dbReference type="Pfam" id="PF19868">
    <property type="entry name" value="DUF6341"/>
    <property type="match status" value="1"/>
</dbReference>
<dbReference type="InterPro" id="IPR045922">
    <property type="entry name" value="DUF6341"/>
</dbReference>
<gene>
    <name evidence="2" type="ORF">DSM01_212</name>
    <name evidence="3" type="ORF">SAMN04487999_0919</name>
</gene>
<dbReference type="STRING" id="573501.SAMN04487999_0919"/>
<dbReference type="RefSeq" id="WP_009781986.1">
    <property type="nucleotide sequence ID" value="NZ_CAXPJH010000015.1"/>
</dbReference>
<keyword evidence="1" id="KW-1133">Transmembrane helix</keyword>
<organism evidence="3 4">
    <name type="scientific">Leeuwenhoekiella palythoae</name>
    <dbReference type="NCBI Taxonomy" id="573501"/>
    <lineage>
        <taxon>Bacteria</taxon>
        <taxon>Pseudomonadati</taxon>
        <taxon>Bacteroidota</taxon>
        <taxon>Flavobacteriia</taxon>
        <taxon>Flavobacteriales</taxon>
        <taxon>Flavobacteriaceae</taxon>
        <taxon>Leeuwenhoekiella</taxon>
    </lineage>
</organism>
<dbReference type="AlphaFoldDB" id="A0A1M5VUT2"/>
<dbReference type="Proteomes" id="UP000184240">
    <property type="component" value="Unassembled WGS sequence"/>
</dbReference>